<sequence>MGLIPSGSTCNLLVPVLAKSKEYKMAFEVYKKMTSAGALPTYLSFSALVECLVHFGVPQVALAATGLILKHGYSVNVYVANVILRGFCSNGCAVKAEEFLGEMHRNLVTPDRGQVEEAIGLLEEMKMKGLEPDGIVYGTLINGLCSNGDVNRAKEFWKEILNKGISPDRITYSCLMRGLCQKGQLKEAKFLFNDMIKSGIRPDVVTFTGMIGGFANLGEQIKQWNCLISCWRRAKSLVLQHIIF</sequence>
<feature type="repeat" description="PPR" evidence="3">
    <location>
        <begin position="6"/>
        <end position="40"/>
    </location>
</feature>
<comment type="similarity">
    <text evidence="1">Belongs to the PPR family. P subfamily.</text>
</comment>
<organism evidence="4">
    <name type="scientific">Sesamum latifolium</name>
    <dbReference type="NCBI Taxonomy" id="2727402"/>
    <lineage>
        <taxon>Eukaryota</taxon>
        <taxon>Viridiplantae</taxon>
        <taxon>Streptophyta</taxon>
        <taxon>Embryophyta</taxon>
        <taxon>Tracheophyta</taxon>
        <taxon>Spermatophyta</taxon>
        <taxon>Magnoliopsida</taxon>
        <taxon>eudicotyledons</taxon>
        <taxon>Gunneridae</taxon>
        <taxon>Pentapetalae</taxon>
        <taxon>asterids</taxon>
        <taxon>lamiids</taxon>
        <taxon>Lamiales</taxon>
        <taxon>Pedaliaceae</taxon>
        <taxon>Sesamum</taxon>
    </lineage>
</organism>
<proteinExistence type="inferred from homology"/>
<dbReference type="Pfam" id="PF13812">
    <property type="entry name" value="PPR_3"/>
    <property type="match status" value="1"/>
</dbReference>
<dbReference type="InterPro" id="IPR011990">
    <property type="entry name" value="TPR-like_helical_dom_sf"/>
</dbReference>
<evidence type="ECO:0000256" key="1">
    <source>
        <dbReference type="ARBA" id="ARBA00007626"/>
    </source>
</evidence>
<dbReference type="Pfam" id="PF01535">
    <property type="entry name" value="PPR"/>
    <property type="match status" value="1"/>
</dbReference>
<dbReference type="Pfam" id="PF12854">
    <property type="entry name" value="PPR_1"/>
    <property type="match status" value="1"/>
</dbReference>
<feature type="repeat" description="PPR" evidence="3">
    <location>
        <begin position="168"/>
        <end position="202"/>
    </location>
</feature>
<evidence type="ECO:0008006" key="5">
    <source>
        <dbReference type="Google" id="ProtNLM"/>
    </source>
</evidence>
<name>A0AAW2XZ62_9LAMI</name>
<evidence type="ECO:0000256" key="2">
    <source>
        <dbReference type="ARBA" id="ARBA00022737"/>
    </source>
</evidence>
<reference evidence="4" key="1">
    <citation type="submission" date="2020-06" db="EMBL/GenBank/DDBJ databases">
        <authorList>
            <person name="Li T."/>
            <person name="Hu X."/>
            <person name="Zhang T."/>
            <person name="Song X."/>
            <person name="Zhang H."/>
            <person name="Dai N."/>
            <person name="Sheng W."/>
            <person name="Hou X."/>
            <person name="Wei L."/>
        </authorList>
    </citation>
    <scope>NUCLEOTIDE SEQUENCE</scope>
    <source>
        <strain evidence="4">KEN1</strain>
        <tissue evidence="4">Leaf</tissue>
    </source>
</reference>
<dbReference type="AlphaFoldDB" id="A0AAW2XZ62"/>
<feature type="repeat" description="PPR" evidence="3">
    <location>
        <begin position="76"/>
        <end position="110"/>
    </location>
</feature>
<evidence type="ECO:0000313" key="4">
    <source>
        <dbReference type="EMBL" id="KAL0459126.1"/>
    </source>
</evidence>
<protein>
    <recommendedName>
        <fullName evidence="5">Pentatricopeptide repeat-containing protein</fullName>
    </recommendedName>
</protein>
<accession>A0AAW2XZ62</accession>
<keyword evidence="2" id="KW-0677">Repeat</keyword>
<comment type="caution">
    <text evidence="4">The sequence shown here is derived from an EMBL/GenBank/DDBJ whole genome shotgun (WGS) entry which is preliminary data.</text>
</comment>
<dbReference type="NCBIfam" id="TIGR00756">
    <property type="entry name" value="PPR"/>
    <property type="match status" value="5"/>
</dbReference>
<reference evidence="4" key="2">
    <citation type="journal article" date="2024" name="Plant">
        <title>Genomic evolution and insights into agronomic trait innovations of Sesamum species.</title>
        <authorList>
            <person name="Miao H."/>
            <person name="Wang L."/>
            <person name="Qu L."/>
            <person name="Liu H."/>
            <person name="Sun Y."/>
            <person name="Le M."/>
            <person name="Wang Q."/>
            <person name="Wei S."/>
            <person name="Zheng Y."/>
            <person name="Lin W."/>
            <person name="Duan Y."/>
            <person name="Cao H."/>
            <person name="Xiong S."/>
            <person name="Wang X."/>
            <person name="Wei L."/>
            <person name="Li C."/>
            <person name="Ma Q."/>
            <person name="Ju M."/>
            <person name="Zhao R."/>
            <person name="Li G."/>
            <person name="Mu C."/>
            <person name="Tian Q."/>
            <person name="Mei H."/>
            <person name="Zhang T."/>
            <person name="Gao T."/>
            <person name="Zhang H."/>
        </authorList>
    </citation>
    <scope>NUCLEOTIDE SEQUENCE</scope>
    <source>
        <strain evidence="4">KEN1</strain>
    </source>
</reference>
<dbReference type="Pfam" id="PF13041">
    <property type="entry name" value="PPR_2"/>
    <property type="match status" value="1"/>
</dbReference>
<dbReference type="PANTHER" id="PTHR47941">
    <property type="entry name" value="PENTATRICOPEPTIDE REPEAT-CONTAINING PROTEIN 3, MITOCHONDRIAL"/>
    <property type="match status" value="1"/>
</dbReference>
<dbReference type="InterPro" id="IPR002885">
    <property type="entry name" value="PPR_rpt"/>
</dbReference>
<feature type="repeat" description="PPR" evidence="3">
    <location>
        <begin position="133"/>
        <end position="167"/>
    </location>
</feature>
<dbReference type="EMBL" id="JACGWN010000002">
    <property type="protein sequence ID" value="KAL0459126.1"/>
    <property type="molecule type" value="Genomic_DNA"/>
</dbReference>
<gene>
    <name evidence="4" type="ORF">Slati_0539800</name>
</gene>
<dbReference type="PROSITE" id="PS51375">
    <property type="entry name" value="PPR"/>
    <property type="match status" value="4"/>
</dbReference>
<dbReference type="Gene3D" id="1.25.40.10">
    <property type="entry name" value="Tetratricopeptide repeat domain"/>
    <property type="match status" value="2"/>
</dbReference>
<evidence type="ECO:0000256" key="3">
    <source>
        <dbReference type="PROSITE-ProRule" id="PRU00708"/>
    </source>
</evidence>